<dbReference type="Pfam" id="PF02204">
    <property type="entry name" value="VPS9"/>
    <property type="match status" value="1"/>
</dbReference>
<dbReference type="Proteomes" id="UP001562354">
    <property type="component" value="Unassembled WGS sequence"/>
</dbReference>
<feature type="compositionally biased region" description="Low complexity" evidence="1">
    <location>
        <begin position="18"/>
        <end position="43"/>
    </location>
</feature>
<feature type="compositionally biased region" description="Low complexity" evidence="1">
    <location>
        <begin position="164"/>
        <end position="175"/>
    </location>
</feature>
<accession>A0ABR3PP32</accession>
<proteinExistence type="predicted"/>
<feature type="compositionally biased region" description="Low complexity" evidence="1">
    <location>
        <begin position="673"/>
        <end position="682"/>
    </location>
</feature>
<feature type="compositionally biased region" description="Low complexity" evidence="1">
    <location>
        <begin position="439"/>
        <end position="450"/>
    </location>
</feature>
<feature type="region of interest" description="Disordered" evidence="1">
    <location>
        <begin position="161"/>
        <end position="207"/>
    </location>
</feature>
<feature type="compositionally biased region" description="Pro residues" evidence="1">
    <location>
        <begin position="457"/>
        <end position="467"/>
    </location>
</feature>
<protein>
    <recommendedName>
        <fullName evidence="2">VPS9 domain-containing protein</fullName>
    </recommendedName>
</protein>
<organism evidence="3 4">
    <name type="scientific">Neodothiora populina</name>
    <dbReference type="NCBI Taxonomy" id="2781224"/>
    <lineage>
        <taxon>Eukaryota</taxon>
        <taxon>Fungi</taxon>
        <taxon>Dikarya</taxon>
        <taxon>Ascomycota</taxon>
        <taxon>Pezizomycotina</taxon>
        <taxon>Dothideomycetes</taxon>
        <taxon>Dothideomycetidae</taxon>
        <taxon>Dothideales</taxon>
        <taxon>Dothioraceae</taxon>
        <taxon>Neodothiora</taxon>
    </lineage>
</organism>
<feature type="compositionally biased region" description="Polar residues" evidence="1">
    <location>
        <begin position="412"/>
        <end position="421"/>
    </location>
</feature>
<dbReference type="PANTHER" id="PTHR23101:SF97">
    <property type="entry name" value="DOMAIN PROTEIN, PUTATIVE (AFU_ORTHOLOGUE AFUA_2G10890)-RELATED"/>
    <property type="match status" value="1"/>
</dbReference>
<evidence type="ECO:0000256" key="1">
    <source>
        <dbReference type="SAM" id="MobiDB-lite"/>
    </source>
</evidence>
<feature type="compositionally biased region" description="Basic and acidic residues" evidence="1">
    <location>
        <begin position="1"/>
        <end position="11"/>
    </location>
</feature>
<feature type="region of interest" description="Disordered" evidence="1">
    <location>
        <begin position="402"/>
        <end position="467"/>
    </location>
</feature>
<feature type="region of interest" description="Disordered" evidence="1">
    <location>
        <begin position="550"/>
        <end position="640"/>
    </location>
</feature>
<dbReference type="PANTHER" id="PTHR23101">
    <property type="entry name" value="RAB GDP/GTP EXCHANGE FACTOR"/>
    <property type="match status" value="1"/>
</dbReference>
<feature type="compositionally biased region" description="Basic and acidic residues" evidence="1">
    <location>
        <begin position="683"/>
        <end position="702"/>
    </location>
</feature>
<dbReference type="GeneID" id="95975195"/>
<dbReference type="InterPro" id="IPR037191">
    <property type="entry name" value="VPS9_dom_sf"/>
</dbReference>
<feature type="region of interest" description="Disordered" evidence="1">
    <location>
        <begin position="673"/>
        <end position="719"/>
    </location>
</feature>
<evidence type="ECO:0000313" key="3">
    <source>
        <dbReference type="EMBL" id="KAL1311314.1"/>
    </source>
</evidence>
<feature type="region of interest" description="Disordered" evidence="1">
    <location>
        <begin position="1"/>
        <end position="48"/>
    </location>
</feature>
<reference evidence="3 4" key="1">
    <citation type="submission" date="2024-07" db="EMBL/GenBank/DDBJ databases">
        <title>Draft sequence of the Neodothiora populina.</title>
        <authorList>
            <person name="Drown D.D."/>
            <person name="Schuette U.S."/>
            <person name="Buechlein A.B."/>
            <person name="Rusch D.R."/>
            <person name="Winton L.W."/>
            <person name="Adams G.A."/>
        </authorList>
    </citation>
    <scope>NUCLEOTIDE SEQUENCE [LARGE SCALE GENOMIC DNA]</scope>
    <source>
        <strain evidence="3 4">CPC 39397</strain>
    </source>
</reference>
<feature type="compositionally biased region" description="Basic and acidic residues" evidence="1">
    <location>
        <begin position="581"/>
        <end position="594"/>
    </location>
</feature>
<keyword evidence="4" id="KW-1185">Reference proteome</keyword>
<evidence type="ECO:0000259" key="2">
    <source>
        <dbReference type="PROSITE" id="PS51205"/>
    </source>
</evidence>
<dbReference type="InterPro" id="IPR045046">
    <property type="entry name" value="Vps9-like"/>
</dbReference>
<gene>
    <name evidence="3" type="ORF">AAFC00_001492</name>
</gene>
<feature type="domain" description="VPS9" evidence="2">
    <location>
        <begin position="246"/>
        <end position="402"/>
    </location>
</feature>
<dbReference type="PROSITE" id="PS51205">
    <property type="entry name" value="VPS9"/>
    <property type="match status" value="1"/>
</dbReference>
<name>A0ABR3PP32_9PEZI</name>
<comment type="caution">
    <text evidence="3">The sequence shown here is derived from an EMBL/GenBank/DDBJ whole genome shotgun (WGS) entry which is preliminary data.</text>
</comment>
<feature type="compositionally biased region" description="Low complexity" evidence="1">
    <location>
        <begin position="627"/>
        <end position="640"/>
    </location>
</feature>
<feature type="region of interest" description="Disordered" evidence="1">
    <location>
        <begin position="75"/>
        <end position="100"/>
    </location>
</feature>
<dbReference type="InterPro" id="IPR003123">
    <property type="entry name" value="VPS9"/>
</dbReference>
<dbReference type="EMBL" id="JBFMKM010000003">
    <property type="protein sequence ID" value="KAL1311314.1"/>
    <property type="molecule type" value="Genomic_DNA"/>
</dbReference>
<sequence>MSHLQPKDPRRPRPLHISRSFTRLASPSSSASPSSPSRTRATTIQTPTIHRIPEARDIADIERVNAHRADIFDTLDENEDTLDSPSVAADKKPVPDSPATFDQLPIEIRSLTDRFLRSLSIKAHAAPLNIDAIADLFQDFYVQAESHISTHIATLSTRIGRENSPAPSVSSKASSIIGRKRGNSGAGQPSPGDGEQQMLTPSEVADRRKARRLLDKKRIALEEAVERGLCEKIYEKIYRHRSADDEERDAKLRSRTAALALVGIGLKELHVNIETDKTTPEQAKEEEGRIAKLLAPAMDSLKQMDDEHYPLGKLHKLTEAHKNIVETLSQLFPSSSSADEVLPTLIYTLIMSDPESLTVVSNLHFVQLFRSRNRMDGEAAYCLVNLEAAISFLETVDLSSLRADEAPEGPPKSSSRPQTPNKEAFDAAPVRASSPRSITPSVTPASATATEFTPGEIPKPLPSPSSMPRPAFPHRRLSSLIQAQAERIEEGRVELLNSADQAFDAINSTLENSFKFLFGKMKEQQGQGHDSPVILPKTLEDARKLISSPTLLPEPAMGDEGLISGRSSIHESPVSETIDDPLSRPVREKPERDVLSIVGGRLRDRSADSSISTGSGKRVGFDKSPLAKPTPSPAGSTASAADQMGNLMNTFNPLKSFSVPSFGGFRRSVSAASTPAAVPSAAEKSKQLGHMPEKVAEKKEGEATEGEAEQNGTKSEVKDEADLSAMEALAQLRKTKPPVRRFMEVTDIKELKIGEIEELLKDYRRLADAVREAISP</sequence>
<dbReference type="Gene3D" id="1.20.1050.80">
    <property type="entry name" value="VPS9 domain"/>
    <property type="match status" value="1"/>
</dbReference>
<evidence type="ECO:0000313" key="4">
    <source>
        <dbReference type="Proteomes" id="UP001562354"/>
    </source>
</evidence>
<dbReference type="SMART" id="SM00167">
    <property type="entry name" value="VPS9"/>
    <property type="match status" value="1"/>
</dbReference>
<dbReference type="RefSeq" id="XP_069204163.1">
    <property type="nucleotide sequence ID" value="XM_069340691.1"/>
</dbReference>
<dbReference type="SUPFAM" id="SSF109993">
    <property type="entry name" value="VPS9 domain"/>
    <property type="match status" value="1"/>
</dbReference>